<dbReference type="SUPFAM" id="SSF53335">
    <property type="entry name" value="S-adenosyl-L-methionine-dependent methyltransferases"/>
    <property type="match status" value="1"/>
</dbReference>
<dbReference type="InterPro" id="IPR029063">
    <property type="entry name" value="SAM-dependent_MTases_sf"/>
</dbReference>
<sequence length="249" mass="27041">MASASDWDDVLGEELRASYQLGEDILACEAERTPSTCDHVTACGELPGVKPATWWAVLLKAAGTDLGYESAGVSTSQSPRLQVVSGCTGCSAESFVLKGLRIDFDLISASESNDQYQQFLKANHREHIRHLHATVQGQLHPKGPCVFCADAGVACEEFSGKGAPQVVDVMVTGSPCDPFSVQRAKRFQTGAVKDHVAYKVTMSSVVSMYLKYQPHVGVLEQVMGFTYPLDVTTDETPYQRPGRDVYCLI</sequence>
<dbReference type="EMBL" id="CAJNIZ010002307">
    <property type="protein sequence ID" value="CAE7209018.1"/>
    <property type="molecule type" value="Genomic_DNA"/>
</dbReference>
<protein>
    <submittedName>
        <fullName evidence="1">Uncharacterized protein</fullName>
    </submittedName>
</protein>
<dbReference type="AlphaFoldDB" id="A0A812JJK7"/>
<accession>A0A812JJK7</accession>
<proteinExistence type="predicted"/>
<evidence type="ECO:0000313" key="1">
    <source>
        <dbReference type="EMBL" id="CAE7209018.1"/>
    </source>
</evidence>
<gene>
    <name evidence="1" type="ORF">SPIL2461_LOCUS2169</name>
</gene>
<reference evidence="1" key="1">
    <citation type="submission" date="2021-02" db="EMBL/GenBank/DDBJ databases">
        <authorList>
            <person name="Dougan E. K."/>
            <person name="Rhodes N."/>
            <person name="Thang M."/>
            <person name="Chan C."/>
        </authorList>
    </citation>
    <scope>NUCLEOTIDE SEQUENCE</scope>
</reference>
<keyword evidence="2" id="KW-1185">Reference proteome</keyword>
<organism evidence="1 2">
    <name type="scientific">Symbiodinium pilosum</name>
    <name type="common">Dinoflagellate</name>
    <dbReference type="NCBI Taxonomy" id="2952"/>
    <lineage>
        <taxon>Eukaryota</taxon>
        <taxon>Sar</taxon>
        <taxon>Alveolata</taxon>
        <taxon>Dinophyceae</taxon>
        <taxon>Suessiales</taxon>
        <taxon>Symbiodiniaceae</taxon>
        <taxon>Symbiodinium</taxon>
    </lineage>
</organism>
<comment type="caution">
    <text evidence="1">The sequence shown here is derived from an EMBL/GenBank/DDBJ whole genome shotgun (WGS) entry which is preliminary data.</text>
</comment>
<dbReference type="OrthoDB" id="419156at2759"/>
<evidence type="ECO:0000313" key="2">
    <source>
        <dbReference type="Proteomes" id="UP000649617"/>
    </source>
</evidence>
<name>A0A812JJK7_SYMPI</name>
<dbReference type="Gene3D" id="3.40.50.150">
    <property type="entry name" value="Vaccinia Virus protein VP39"/>
    <property type="match status" value="1"/>
</dbReference>
<dbReference type="Proteomes" id="UP000649617">
    <property type="component" value="Unassembled WGS sequence"/>
</dbReference>